<evidence type="ECO:0000313" key="3">
    <source>
        <dbReference type="EMBL" id="MRH01165.1"/>
    </source>
</evidence>
<dbReference type="AlphaFoldDB" id="A0A6N7QG12"/>
<accession>A0A6N7QG12</accession>
<evidence type="ECO:0000313" key="6">
    <source>
        <dbReference type="Proteomes" id="UP000439314"/>
    </source>
</evidence>
<dbReference type="GO" id="GO:0016020">
    <property type="term" value="C:membrane"/>
    <property type="evidence" value="ECO:0007669"/>
    <property type="project" value="InterPro"/>
</dbReference>
<sequence>MSGAASAGAVVLRRVPSLPAWSLLAAAIAFVPAVAAAQDAADLAHSTLTGDWDGTRSDWLQRGVNVRGDYVGEAMGLVDGGRGERGARYAQQVRLGVDLDLAKLAGWGGGALHVTVNDRRGRSTSADLLGNRFPIQEAYGGQFTRLTELSYDRRFNDGRSYIKAGFYAMGNQFGAHTLLTNFVNAAFCAHPLAMSGNSGWYNYPNARWGAEVAQQLTPAANLRVGWFQVNPSTNNNVHTAFDLDARGTTGSLFPVELTWTPGAGGAYPGTYKFGGYYDSSRVPRKGLDPRATTGRDGAYLLVEQKLYSPGGERGRGLTGFAQYMVSDRATAQITRWYALGGVYQGIGRRSQDRIALGYVGADINHRLLDARRAALLDAGVPPEAPVFALDTAEELYELSYSAQLTPWLMLRPDVQYIVNPGTFAYARTDNAMAVGLQVKLTF</sequence>
<dbReference type="Proteomes" id="UP000439314">
    <property type="component" value="Unassembled WGS sequence"/>
</dbReference>
<reference evidence="5 6" key="1">
    <citation type="submission" date="2019-11" db="EMBL/GenBank/DDBJ databases">
        <title>First report of rice panicle blight caused by Xanthomonas sp. in Iran.</title>
        <authorList>
            <person name="Mirghasempour S.A."/>
            <person name="Huang S."/>
            <person name="Brady C.L."/>
            <person name="Studholme D.J."/>
        </authorList>
    </citation>
    <scope>NUCLEOTIDE SEQUENCE [LARGE SCALE GENOMIC DNA]</scope>
    <source>
        <strain evidence="3 6">ASD011</strain>
        <strain evidence="5">SAM114</strain>
    </source>
</reference>
<dbReference type="Gene3D" id="2.40.160.180">
    <property type="entry name" value="Carbohydrate-selective porin OprB"/>
    <property type="match status" value="1"/>
</dbReference>
<dbReference type="PANTHER" id="PTHR37944">
    <property type="entry name" value="PORIN B"/>
    <property type="match status" value="1"/>
</dbReference>
<dbReference type="PANTHER" id="PTHR37944:SF1">
    <property type="entry name" value="PORIN B"/>
    <property type="match status" value="1"/>
</dbReference>
<dbReference type="GO" id="GO:0008643">
    <property type="term" value="P:carbohydrate transport"/>
    <property type="evidence" value="ECO:0007669"/>
    <property type="project" value="InterPro"/>
</dbReference>
<dbReference type="EMBL" id="WJPN01000010">
    <property type="protein sequence ID" value="MRH01165.1"/>
    <property type="molecule type" value="Genomic_DNA"/>
</dbReference>
<evidence type="ECO:0000256" key="2">
    <source>
        <dbReference type="RuleBase" id="RU363072"/>
    </source>
</evidence>
<organism evidence="3 6">
    <name type="scientific">Xanthomonas sontii</name>
    <dbReference type="NCBI Taxonomy" id="2650745"/>
    <lineage>
        <taxon>Bacteria</taxon>
        <taxon>Pseudomonadati</taxon>
        <taxon>Pseudomonadota</taxon>
        <taxon>Gammaproteobacteria</taxon>
        <taxon>Lysobacterales</taxon>
        <taxon>Lysobacteraceae</taxon>
        <taxon>Xanthomonas</taxon>
    </lineage>
</organism>
<gene>
    <name evidence="3" type="ORF">GIY21_12795</name>
    <name evidence="4" type="ORF">GIY22_12255</name>
</gene>
<reference evidence="4" key="2">
    <citation type="journal article" date="2020" name="Plant Dis.">
        <title>A Grain Rot of Rice in Iran Caused by a Xanthomonas Strain Closely Related to X. sacchari.</title>
        <authorList>
            <person name="Mirghasempour S.A."/>
            <person name="Huang S."/>
            <person name="Studholme D.J."/>
            <person name="Brady C.L."/>
        </authorList>
    </citation>
    <scope>NUCLEOTIDE SEQUENCE</scope>
    <source>
        <strain evidence="4">SAM114</strain>
    </source>
</reference>
<dbReference type="InterPro" id="IPR038673">
    <property type="entry name" value="OprB_sf"/>
</dbReference>
<dbReference type="InterPro" id="IPR007049">
    <property type="entry name" value="Carb-sel_porin_OprB"/>
</dbReference>
<dbReference type="Proteomes" id="UP000437931">
    <property type="component" value="Unassembled WGS sequence"/>
</dbReference>
<comment type="similarity">
    <text evidence="1 2">Belongs to the OprB family.</text>
</comment>
<protein>
    <submittedName>
        <fullName evidence="3">Carbohydrate porin</fullName>
    </submittedName>
</protein>
<comment type="caution">
    <text evidence="3">The sequence shown here is derived from an EMBL/GenBank/DDBJ whole genome shotgun (WGS) entry which is preliminary data.</text>
</comment>
<dbReference type="GO" id="GO:0015288">
    <property type="term" value="F:porin activity"/>
    <property type="evidence" value="ECO:0007669"/>
    <property type="project" value="InterPro"/>
</dbReference>
<evidence type="ECO:0000313" key="4">
    <source>
        <dbReference type="EMBL" id="MRH75398.1"/>
    </source>
</evidence>
<dbReference type="EMBL" id="WJPM01000009">
    <property type="protein sequence ID" value="MRH75398.1"/>
    <property type="molecule type" value="Genomic_DNA"/>
</dbReference>
<keyword evidence="2" id="KW-0732">Signal</keyword>
<feature type="signal peptide" evidence="2">
    <location>
        <begin position="1"/>
        <end position="37"/>
    </location>
</feature>
<dbReference type="InterPro" id="IPR052932">
    <property type="entry name" value="OprB_Porin"/>
</dbReference>
<name>A0A6N7QG12_9XANT</name>
<evidence type="ECO:0000313" key="5">
    <source>
        <dbReference type="Proteomes" id="UP000437931"/>
    </source>
</evidence>
<proteinExistence type="inferred from homology"/>
<evidence type="ECO:0000256" key="1">
    <source>
        <dbReference type="ARBA" id="ARBA00008769"/>
    </source>
</evidence>
<dbReference type="Pfam" id="PF04966">
    <property type="entry name" value="OprB"/>
    <property type="match status" value="1"/>
</dbReference>
<keyword evidence="5" id="KW-1185">Reference proteome</keyword>
<feature type="chain" id="PRO_5027162209" evidence="2">
    <location>
        <begin position="38"/>
        <end position="442"/>
    </location>
</feature>